<keyword evidence="2" id="KW-0677">Repeat</keyword>
<keyword evidence="3 4" id="KW-0012">Acyltransferase</keyword>
<dbReference type="InterPro" id="IPR001451">
    <property type="entry name" value="Hexapep"/>
</dbReference>
<proteinExistence type="predicted"/>
<dbReference type="EMBL" id="RYYU01000001">
    <property type="protein sequence ID" value="RUL60349.1"/>
    <property type="molecule type" value="Genomic_DNA"/>
</dbReference>
<dbReference type="AlphaFoldDB" id="A0A432LNV2"/>
<dbReference type="Proteomes" id="UP000278983">
    <property type="component" value="Unassembled WGS sequence"/>
</dbReference>
<evidence type="ECO:0000256" key="3">
    <source>
        <dbReference type="ARBA" id="ARBA00023315"/>
    </source>
</evidence>
<keyword evidence="1 4" id="KW-0808">Transferase</keyword>
<dbReference type="Gene3D" id="2.160.10.10">
    <property type="entry name" value="Hexapeptide repeat proteins"/>
    <property type="match status" value="1"/>
</dbReference>
<reference evidence="4 5" key="1">
    <citation type="submission" date="2018-12" db="EMBL/GenBank/DDBJ databases">
        <title>Genome sequencing of Prevotella sp. KCOM 3155 (= JS262).</title>
        <authorList>
            <person name="Kook J.-K."/>
            <person name="Park S.-N."/>
            <person name="Lim Y.K."/>
        </authorList>
    </citation>
    <scope>NUCLEOTIDE SEQUENCE [LARGE SCALE GENOMIC DNA]</scope>
    <source>
        <strain evidence="4 5">KCOM 3155</strain>
    </source>
</reference>
<dbReference type="PANTHER" id="PTHR23416:SF78">
    <property type="entry name" value="LIPOPOLYSACCHARIDE BIOSYNTHESIS O-ACETYL TRANSFERASE WBBJ-RELATED"/>
    <property type="match status" value="1"/>
</dbReference>
<dbReference type="InterPro" id="IPR018357">
    <property type="entry name" value="Hexapep_transf_CS"/>
</dbReference>
<dbReference type="InterPro" id="IPR011004">
    <property type="entry name" value="Trimer_LpxA-like_sf"/>
</dbReference>
<organism evidence="4 5">
    <name type="scientific">Prevotella koreensis</name>
    <dbReference type="NCBI Taxonomy" id="2490854"/>
    <lineage>
        <taxon>Bacteria</taxon>
        <taxon>Pseudomonadati</taxon>
        <taxon>Bacteroidota</taxon>
        <taxon>Bacteroidia</taxon>
        <taxon>Bacteroidales</taxon>
        <taxon>Prevotellaceae</taxon>
        <taxon>Prevotella</taxon>
    </lineage>
</organism>
<dbReference type="Pfam" id="PF00132">
    <property type="entry name" value="Hexapep"/>
    <property type="match status" value="1"/>
</dbReference>
<dbReference type="Pfam" id="PF14602">
    <property type="entry name" value="Hexapep_2"/>
    <property type="match status" value="1"/>
</dbReference>
<dbReference type="OrthoDB" id="9812571at2"/>
<name>A0A432LNV2_9BACT</name>
<dbReference type="PROSITE" id="PS00101">
    <property type="entry name" value="HEXAPEP_TRANSFERASES"/>
    <property type="match status" value="1"/>
</dbReference>
<accession>A0A432LNV2</accession>
<dbReference type="InterPro" id="IPR051159">
    <property type="entry name" value="Hexapeptide_acetyltransf"/>
</dbReference>
<dbReference type="SUPFAM" id="SSF51161">
    <property type="entry name" value="Trimeric LpxA-like enzymes"/>
    <property type="match status" value="1"/>
</dbReference>
<comment type="caution">
    <text evidence="4">The sequence shown here is derived from an EMBL/GenBank/DDBJ whole genome shotgun (WGS) entry which is preliminary data.</text>
</comment>
<dbReference type="CDD" id="cd04647">
    <property type="entry name" value="LbH_MAT_like"/>
    <property type="match status" value="1"/>
</dbReference>
<evidence type="ECO:0000256" key="2">
    <source>
        <dbReference type="ARBA" id="ARBA00022737"/>
    </source>
</evidence>
<keyword evidence="5" id="KW-1185">Reference proteome</keyword>
<evidence type="ECO:0000313" key="4">
    <source>
        <dbReference type="EMBL" id="RUL60349.1"/>
    </source>
</evidence>
<gene>
    <name evidence="4" type="ORF">EHV08_06120</name>
</gene>
<evidence type="ECO:0000256" key="1">
    <source>
        <dbReference type="ARBA" id="ARBA00022679"/>
    </source>
</evidence>
<evidence type="ECO:0000313" key="5">
    <source>
        <dbReference type="Proteomes" id="UP000278983"/>
    </source>
</evidence>
<protein>
    <submittedName>
        <fullName evidence="4">Acyltransferase</fullName>
    </submittedName>
</protein>
<sequence length="156" mass="16665">MYLQVRNGTLTVGDNFTLTSGNCINPLCRNIRACIHITHGGVVKIGNNVGMSSPCIWVRNSLTIGDNVNVGGNCIIMDNDAHEIDYKARRGEIKGEVKSAPIVIEDDVWLGANVMVLKGVRIGARSIIGAGSVVTRNIPSDCIAVGNPARVIKNLK</sequence>
<dbReference type="GO" id="GO:0016746">
    <property type="term" value="F:acyltransferase activity"/>
    <property type="evidence" value="ECO:0007669"/>
    <property type="project" value="UniProtKB-KW"/>
</dbReference>
<dbReference type="PANTHER" id="PTHR23416">
    <property type="entry name" value="SIALIC ACID SYNTHASE-RELATED"/>
    <property type="match status" value="1"/>
</dbReference>